<dbReference type="GO" id="GO:0009063">
    <property type="term" value="P:amino acid catabolic process"/>
    <property type="evidence" value="ECO:0007669"/>
    <property type="project" value="InterPro"/>
</dbReference>
<evidence type="ECO:0000313" key="7">
    <source>
        <dbReference type="Proteomes" id="UP000799778"/>
    </source>
</evidence>
<gene>
    <name evidence="6" type="ORF">BU24DRAFT_267652</name>
</gene>
<evidence type="ECO:0000256" key="4">
    <source>
        <dbReference type="ARBA" id="ARBA00023239"/>
    </source>
</evidence>
<dbReference type="GO" id="GO:0008869">
    <property type="term" value="F:galactonate dehydratase activity"/>
    <property type="evidence" value="ECO:0007669"/>
    <property type="project" value="InterPro"/>
</dbReference>
<dbReference type="SFLD" id="SFLDS00001">
    <property type="entry name" value="Enolase"/>
    <property type="match status" value="1"/>
</dbReference>
<protein>
    <submittedName>
        <fullName evidence="6">Mandelate racemase/muconate lactonizing protein-like protein</fullName>
    </submittedName>
</protein>
<keyword evidence="2" id="KW-0479">Metal-binding</keyword>
<proteinExistence type="predicted"/>
<dbReference type="InterPro" id="IPR018110">
    <property type="entry name" value="Mandel_Rmase/mucon_lact_enz_CS"/>
</dbReference>
<dbReference type="SFLD" id="SFLDG00179">
    <property type="entry name" value="mandelate_racemase"/>
    <property type="match status" value="1"/>
</dbReference>
<dbReference type="InterPro" id="IPR013342">
    <property type="entry name" value="Mandelate_racemase_C"/>
</dbReference>
<dbReference type="RefSeq" id="XP_033380351.1">
    <property type="nucleotide sequence ID" value="XM_033522565.1"/>
</dbReference>
<dbReference type="NCBIfam" id="NF010624">
    <property type="entry name" value="PRK14017.1"/>
    <property type="match status" value="1"/>
</dbReference>
<dbReference type="Pfam" id="PF13378">
    <property type="entry name" value="MR_MLE_C"/>
    <property type="match status" value="1"/>
</dbReference>
<keyword evidence="4" id="KW-0456">Lyase</keyword>
<sequence length="381" mass="42227">MAPIAKIEYFRVPPRWLFVKITDEDGRVGWGEATLEGHTQTVEGCIDAWSERLLGFEADDIEHVWQFCWRTSFYRGGPVFMSALAGIDIALWDLKARKLNVPIYQLLGGKVRNKLKVYAWIGGDRPADVEEQAKVRQSQGFSAVKMNATEDMGWLDSPAVLDSAVQRLKTVKALGMDAGMDFHGRVHKPMAKQLAKALEPHQPLFIEEPLLSEHLEGVKALANLTFCPIALGERLHSRWEVRPFLEAGCVDILQPDISHIGGISEMKRIAAMCEAYDVALAPHCPLGPIALAACVQVDAVSPNFVIQEMSLGIHYNAGSQDLTSYTKNPEVWKVNEGYIDLLTGPGLGIEIDEEQVRALSKDAKAWVSPGFIGPGNEIREW</sequence>
<feature type="domain" description="Mandelate racemase/muconate lactonizing enzyme C-terminal" evidence="5">
    <location>
        <begin position="126"/>
        <end position="228"/>
    </location>
</feature>
<organism evidence="6 7">
    <name type="scientific">Aaosphaeria arxii CBS 175.79</name>
    <dbReference type="NCBI Taxonomy" id="1450172"/>
    <lineage>
        <taxon>Eukaryota</taxon>
        <taxon>Fungi</taxon>
        <taxon>Dikarya</taxon>
        <taxon>Ascomycota</taxon>
        <taxon>Pezizomycotina</taxon>
        <taxon>Dothideomycetes</taxon>
        <taxon>Pleosporomycetidae</taxon>
        <taxon>Pleosporales</taxon>
        <taxon>Pleosporales incertae sedis</taxon>
        <taxon>Aaosphaeria</taxon>
    </lineage>
</organism>
<dbReference type="Proteomes" id="UP000799778">
    <property type="component" value="Unassembled WGS sequence"/>
</dbReference>
<dbReference type="GO" id="GO:0046872">
    <property type="term" value="F:metal ion binding"/>
    <property type="evidence" value="ECO:0007669"/>
    <property type="project" value="UniProtKB-KW"/>
</dbReference>
<reference evidence="6" key="1">
    <citation type="journal article" date="2020" name="Stud. Mycol.">
        <title>101 Dothideomycetes genomes: a test case for predicting lifestyles and emergence of pathogens.</title>
        <authorList>
            <person name="Haridas S."/>
            <person name="Albert R."/>
            <person name="Binder M."/>
            <person name="Bloem J."/>
            <person name="Labutti K."/>
            <person name="Salamov A."/>
            <person name="Andreopoulos B."/>
            <person name="Baker S."/>
            <person name="Barry K."/>
            <person name="Bills G."/>
            <person name="Bluhm B."/>
            <person name="Cannon C."/>
            <person name="Castanera R."/>
            <person name="Culley D."/>
            <person name="Daum C."/>
            <person name="Ezra D."/>
            <person name="Gonzalez J."/>
            <person name="Henrissat B."/>
            <person name="Kuo A."/>
            <person name="Liang C."/>
            <person name="Lipzen A."/>
            <person name="Lutzoni F."/>
            <person name="Magnuson J."/>
            <person name="Mondo S."/>
            <person name="Nolan M."/>
            <person name="Ohm R."/>
            <person name="Pangilinan J."/>
            <person name="Park H.-J."/>
            <person name="Ramirez L."/>
            <person name="Alfaro M."/>
            <person name="Sun H."/>
            <person name="Tritt A."/>
            <person name="Yoshinaga Y."/>
            <person name="Zwiers L.-H."/>
            <person name="Turgeon B."/>
            <person name="Goodwin S."/>
            <person name="Spatafora J."/>
            <person name="Crous P."/>
            <person name="Grigoriev I."/>
        </authorList>
    </citation>
    <scope>NUCLEOTIDE SEQUENCE</scope>
    <source>
        <strain evidence="6">CBS 175.79</strain>
    </source>
</reference>
<keyword evidence="3" id="KW-0460">Magnesium</keyword>
<dbReference type="SMART" id="SM00922">
    <property type="entry name" value="MR_MLE"/>
    <property type="match status" value="1"/>
</dbReference>
<dbReference type="Pfam" id="PF02746">
    <property type="entry name" value="MR_MLE_N"/>
    <property type="match status" value="1"/>
</dbReference>
<dbReference type="AlphaFoldDB" id="A0A6A5XG01"/>
<dbReference type="InterPro" id="IPR023592">
    <property type="entry name" value="Galactonate_deHydtase"/>
</dbReference>
<dbReference type="EMBL" id="ML978073">
    <property type="protein sequence ID" value="KAF2012012.1"/>
    <property type="molecule type" value="Genomic_DNA"/>
</dbReference>
<dbReference type="InterPro" id="IPR013341">
    <property type="entry name" value="Mandelate_racemase_N_dom"/>
</dbReference>
<dbReference type="SUPFAM" id="SSF54826">
    <property type="entry name" value="Enolase N-terminal domain-like"/>
    <property type="match status" value="1"/>
</dbReference>
<dbReference type="SFLD" id="SFLDF00003">
    <property type="entry name" value="D-galactonate_dehydratase"/>
    <property type="match status" value="1"/>
</dbReference>
<accession>A0A6A5XG01</accession>
<dbReference type="SUPFAM" id="SSF51604">
    <property type="entry name" value="Enolase C-terminal domain-like"/>
    <property type="match status" value="1"/>
</dbReference>
<dbReference type="CDD" id="cd03325">
    <property type="entry name" value="D-galactonate_dehydratase"/>
    <property type="match status" value="1"/>
</dbReference>
<evidence type="ECO:0000313" key="6">
    <source>
        <dbReference type="EMBL" id="KAF2012012.1"/>
    </source>
</evidence>
<evidence type="ECO:0000256" key="3">
    <source>
        <dbReference type="ARBA" id="ARBA00022842"/>
    </source>
</evidence>
<dbReference type="InterPro" id="IPR029017">
    <property type="entry name" value="Enolase-like_N"/>
</dbReference>
<dbReference type="InterPro" id="IPR034593">
    <property type="entry name" value="DgoD-like"/>
</dbReference>
<comment type="cofactor">
    <cofactor evidence="1">
        <name>Mg(2+)</name>
        <dbReference type="ChEBI" id="CHEBI:18420"/>
    </cofactor>
</comment>
<evidence type="ECO:0000256" key="1">
    <source>
        <dbReference type="ARBA" id="ARBA00001946"/>
    </source>
</evidence>
<keyword evidence="7" id="KW-1185">Reference proteome</keyword>
<dbReference type="InterPro" id="IPR029065">
    <property type="entry name" value="Enolase_C-like"/>
</dbReference>
<dbReference type="GeneID" id="54279962"/>
<dbReference type="PANTHER" id="PTHR48080:SF2">
    <property type="entry name" value="D-GALACTONATE DEHYDRATASE"/>
    <property type="match status" value="1"/>
</dbReference>
<dbReference type="InterPro" id="IPR036849">
    <property type="entry name" value="Enolase-like_C_sf"/>
</dbReference>
<dbReference type="Gene3D" id="3.30.390.10">
    <property type="entry name" value="Enolase-like, N-terminal domain"/>
    <property type="match status" value="1"/>
</dbReference>
<dbReference type="OrthoDB" id="2579025at2759"/>
<dbReference type="GO" id="GO:0034194">
    <property type="term" value="P:D-galactonate catabolic process"/>
    <property type="evidence" value="ECO:0007669"/>
    <property type="project" value="InterPro"/>
</dbReference>
<evidence type="ECO:0000256" key="2">
    <source>
        <dbReference type="ARBA" id="ARBA00022723"/>
    </source>
</evidence>
<dbReference type="PANTHER" id="PTHR48080">
    <property type="entry name" value="D-GALACTONATE DEHYDRATASE-RELATED"/>
    <property type="match status" value="1"/>
</dbReference>
<evidence type="ECO:0000259" key="5">
    <source>
        <dbReference type="SMART" id="SM00922"/>
    </source>
</evidence>
<dbReference type="Gene3D" id="3.20.20.120">
    <property type="entry name" value="Enolase-like C-terminal domain"/>
    <property type="match status" value="1"/>
</dbReference>
<dbReference type="PROSITE" id="PS00908">
    <property type="entry name" value="MR_MLE_1"/>
    <property type="match status" value="1"/>
</dbReference>
<name>A0A6A5XG01_9PLEO</name>